<reference evidence="7 8" key="1">
    <citation type="submission" date="2023-06" db="EMBL/GenBank/DDBJ databases">
        <title>Draft genome sequence of Novosphingobium sp. strain IK01.</title>
        <authorList>
            <person name="Hatamoto M."/>
            <person name="Ikarashi T."/>
            <person name="Yamaguchi T."/>
        </authorList>
    </citation>
    <scope>NUCLEOTIDE SEQUENCE [LARGE SCALE GENOMIC DNA]</scope>
    <source>
        <strain evidence="7 8">IK01</strain>
    </source>
</reference>
<organism evidence="7 8">
    <name type="scientific">Novosphingobium pituita</name>
    <dbReference type="NCBI Taxonomy" id="3056842"/>
    <lineage>
        <taxon>Bacteria</taxon>
        <taxon>Pseudomonadati</taxon>
        <taxon>Pseudomonadota</taxon>
        <taxon>Alphaproteobacteria</taxon>
        <taxon>Sphingomonadales</taxon>
        <taxon>Sphingomonadaceae</taxon>
        <taxon>Novosphingobium</taxon>
    </lineage>
</organism>
<feature type="transmembrane region" description="Helical" evidence="6">
    <location>
        <begin position="151"/>
        <end position="168"/>
    </location>
</feature>
<dbReference type="Proteomes" id="UP001187221">
    <property type="component" value="Unassembled WGS sequence"/>
</dbReference>
<protein>
    <recommendedName>
        <fullName evidence="9">O-antigen/teichoic acid export membrane protein</fullName>
    </recommendedName>
</protein>
<keyword evidence="2" id="KW-1003">Cell membrane</keyword>
<feature type="transmembrane region" description="Helical" evidence="6">
    <location>
        <begin position="365"/>
        <end position="384"/>
    </location>
</feature>
<evidence type="ECO:0000256" key="1">
    <source>
        <dbReference type="ARBA" id="ARBA00004651"/>
    </source>
</evidence>
<dbReference type="InterPro" id="IPR050833">
    <property type="entry name" value="Poly_Biosynth_Transport"/>
</dbReference>
<dbReference type="RefSeq" id="WP_317975557.1">
    <property type="nucleotide sequence ID" value="NZ_BTFW01000001.1"/>
</dbReference>
<evidence type="ECO:0000256" key="6">
    <source>
        <dbReference type="SAM" id="Phobius"/>
    </source>
</evidence>
<feature type="transmembrane region" description="Helical" evidence="6">
    <location>
        <begin position="334"/>
        <end position="353"/>
    </location>
</feature>
<feature type="transmembrane region" description="Helical" evidence="6">
    <location>
        <begin position="390"/>
        <end position="407"/>
    </location>
</feature>
<comment type="caution">
    <text evidence="7">The sequence shown here is derived from an EMBL/GenBank/DDBJ whole genome shotgun (WGS) entry which is preliminary data.</text>
</comment>
<keyword evidence="5 6" id="KW-0472">Membrane</keyword>
<evidence type="ECO:0000313" key="8">
    <source>
        <dbReference type="Proteomes" id="UP001187221"/>
    </source>
</evidence>
<evidence type="ECO:0008006" key="9">
    <source>
        <dbReference type="Google" id="ProtNLM"/>
    </source>
</evidence>
<keyword evidence="3 6" id="KW-0812">Transmembrane</keyword>
<accession>A0ABQ6PBY2</accession>
<sequence>MSRPHHSLGDLARYGAALAGTAGSSGAQFVLTLALLGRMPPADFARFSFLMIVSQLVWGLGGALFSAPLASLLAHPDSTRAQISSQAVVRLQPLFALVCALLSLAVALLIGAKLAESLVYAVLVAAGGIRQFLRVAGYSENRQTRIVGSDLLYTACVLTLTTTLTLLHRQDLHLVLGILMAGHLLGLLPLLRLLPQALAQGPTRACLGEYRRIWREGAAWSLIGLIATETTGNAHSYIVTAIAGPGGFAAVAASTVLSKPGTVALNALSELERARMARLCGPGDRARLIATRRLFRAVALAGWLATVGLTWAALHGWPHLLFHDQYDLHALRVAGWLWTTAMLIRCLYLPEAVEMQARGAFSDLAWPRILGAPLSLAGSLLLVLMAPPEWTILAICLGEGLSALLLLRAHGRVVARQQGARQQGEPA</sequence>
<feature type="transmembrane region" description="Helical" evidence="6">
    <location>
        <begin position="174"/>
        <end position="194"/>
    </location>
</feature>
<evidence type="ECO:0000256" key="5">
    <source>
        <dbReference type="ARBA" id="ARBA00023136"/>
    </source>
</evidence>
<evidence type="ECO:0000256" key="2">
    <source>
        <dbReference type="ARBA" id="ARBA00022475"/>
    </source>
</evidence>
<feature type="transmembrane region" description="Helical" evidence="6">
    <location>
        <begin position="12"/>
        <end position="37"/>
    </location>
</feature>
<feature type="transmembrane region" description="Helical" evidence="6">
    <location>
        <begin position="294"/>
        <end position="314"/>
    </location>
</feature>
<proteinExistence type="predicted"/>
<comment type="subcellular location">
    <subcellularLocation>
        <location evidence="1">Cell membrane</location>
        <topology evidence="1">Multi-pass membrane protein</topology>
    </subcellularLocation>
</comment>
<dbReference type="EMBL" id="BTFW01000001">
    <property type="protein sequence ID" value="GMM61917.1"/>
    <property type="molecule type" value="Genomic_DNA"/>
</dbReference>
<dbReference type="PANTHER" id="PTHR30250:SF11">
    <property type="entry name" value="O-ANTIGEN TRANSPORTER-RELATED"/>
    <property type="match status" value="1"/>
</dbReference>
<evidence type="ECO:0000256" key="4">
    <source>
        <dbReference type="ARBA" id="ARBA00022989"/>
    </source>
</evidence>
<name>A0ABQ6PBY2_9SPHN</name>
<gene>
    <name evidence="7" type="ORF">NUTIK01_26940</name>
</gene>
<keyword evidence="8" id="KW-1185">Reference proteome</keyword>
<feature type="transmembrane region" description="Helical" evidence="6">
    <location>
        <begin position="49"/>
        <end position="73"/>
    </location>
</feature>
<evidence type="ECO:0000313" key="7">
    <source>
        <dbReference type="EMBL" id="GMM61917.1"/>
    </source>
</evidence>
<evidence type="ECO:0000256" key="3">
    <source>
        <dbReference type="ARBA" id="ARBA00022692"/>
    </source>
</evidence>
<keyword evidence="4 6" id="KW-1133">Transmembrane helix</keyword>
<dbReference type="PANTHER" id="PTHR30250">
    <property type="entry name" value="PST FAMILY PREDICTED COLANIC ACID TRANSPORTER"/>
    <property type="match status" value="1"/>
</dbReference>